<sequence>MAFRFSLATLLKLREIAEQREERLLGQIQGQIGQSRQALVDLAARREGLFRMREEALQQSTSAVDLLNSYEQVRVVENLEESGRVQLAKLETLRDQQMKIYQAAHCKAEVLTEMRGDQKELFYKELAKKEQGTMDDNFSSRRAFK</sequence>
<keyword evidence="2" id="KW-1185">Reference proteome</keyword>
<reference evidence="1 2" key="1">
    <citation type="submission" date="2020-08" db="EMBL/GenBank/DDBJ databases">
        <title>Genomic Encyclopedia of Type Strains, Phase IV (KMG-V): Genome sequencing to study the core and pangenomes of soil and plant-associated prokaryotes.</title>
        <authorList>
            <person name="Whitman W."/>
        </authorList>
    </citation>
    <scope>NUCLEOTIDE SEQUENCE [LARGE SCALE GENOMIC DNA]</scope>
    <source>
        <strain evidence="1 2">M8UP14</strain>
    </source>
</reference>
<comment type="caution">
    <text evidence="1">The sequence shown here is derived from an EMBL/GenBank/DDBJ whole genome shotgun (WGS) entry which is preliminary data.</text>
</comment>
<dbReference type="RefSeq" id="WP_184214042.1">
    <property type="nucleotide sequence ID" value="NZ_JACHIP010000001.1"/>
</dbReference>
<accession>A0A7W7ZBM1</accession>
<keyword evidence="1" id="KW-0969">Cilium</keyword>
<dbReference type="Gene3D" id="1.10.287.1700">
    <property type="match status" value="1"/>
</dbReference>
<dbReference type="AlphaFoldDB" id="A0A7W7ZBM1"/>
<keyword evidence="1" id="KW-0966">Cell projection</keyword>
<dbReference type="Proteomes" id="UP000540989">
    <property type="component" value="Unassembled WGS sequence"/>
</dbReference>
<gene>
    <name evidence="1" type="ORF">HDF16_001065</name>
</gene>
<name>A0A7W7ZBM1_9BACT</name>
<evidence type="ECO:0000313" key="2">
    <source>
        <dbReference type="Proteomes" id="UP000540989"/>
    </source>
</evidence>
<dbReference type="EMBL" id="JACHIP010000001">
    <property type="protein sequence ID" value="MBB5056396.1"/>
    <property type="molecule type" value="Genomic_DNA"/>
</dbReference>
<proteinExistence type="predicted"/>
<protein>
    <submittedName>
        <fullName evidence="1">Flagellar FliJ protein</fullName>
    </submittedName>
</protein>
<keyword evidence="1" id="KW-0282">Flagellum</keyword>
<evidence type="ECO:0000313" key="1">
    <source>
        <dbReference type="EMBL" id="MBB5056396.1"/>
    </source>
</evidence>
<dbReference type="InterPro" id="IPR053716">
    <property type="entry name" value="Flag_assembly_chemotaxis_eff"/>
</dbReference>
<organism evidence="1 2">
    <name type="scientific">Granulicella aggregans</name>
    <dbReference type="NCBI Taxonomy" id="474949"/>
    <lineage>
        <taxon>Bacteria</taxon>
        <taxon>Pseudomonadati</taxon>
        <taxon>Acidobacteriota</taxon>
        <taxon>Terriglobia</taxon>
        <taxon>Terriglobales</taxon>
        <taxon>Acidobacteriaceae</taxon>
        <taxon>Granulicella</taxon>
    </lineage>
</organism>